<dbReference type="RefSeq" id="WP_235054493.1">
    <property type="nucleotide sequence ID" value="NZ_JAKFHA010000013.1"/>
</dbReference>
<evidence type="ECO:0000313" key="2">
    <source>
        <dbReference type="EMBL" id="MCF2529873.1"/>
    </source>
</evidence>
<dbReference type="Proteomes" id="UP001165378">
    <property type="component" value="Unassembled WGS sequence"/>
</dbReference>
<feature type="chain" id="PRO_5041262503" description="VCBS repeat-containing protein" evidence="1">
    <location>
        <begin position="28"/>
        <end position="525"/>
    </location>
</feature>
<reference evidence="2" key="1">
    <citation type="submission" date="2022-01" db="EMBL/GenBank/DDBJ databases">
        <title>Genome-Based Taxonomic Classification of the Phylum Actinobacteria.</title>
        <authorList>
            <person name="Gao Y."/>
        </authorList>
    </citation>
    <scope>NUCLEOTIDE SEQUENCE</scope>
    <source>
        <strain evidence="2">KLBMP 8922</strain>
    </source>
</reference>
<organism evidence="2 3">
    <name type="scientific">Yinghuangia soli</name>
    <dbReference type="NCBI Taxonomy" id="2908204"/>
    <lineage>
        <taxon>Bacteria</taxon>
        <taxon>Bacillati</taxon>
        <taxon>Actinomycetota</taxon>
        <taxon>Actinomycetes</taxon>
        <taxon>Kitasatosporales</taxon>
        <taxon>Streptomycetaceae</taxon>
        <taxon>Yinghuangia</taxon>
    </lineage>
</organism>
<dbReference type="SUPFAM" id="SSF69318">
    <property type="entry name" value="Integrin alpha N-terminal domain"/>
    <property type="match status" value="2"/>
</dbReference>
<protein>
    <recommendedName>
        <fullName evidence="4">VCBS repeat-containing protein</fullName>
    </recommendedName>
</protein>
<evidence type="ECO:0000313" key="3">
    <source>
        <dbReference type="Proteomes" id="UP001165378"/>
    </source>
</evidence>
<feature type="signal peptide" evidence="1">
    <location>
        <begin position="1"/>
        <end position="27"/>
    </location>
</feature>
<evidence type="ECO:0000256" key="1">
    <source>
        <dbReference type="SAM" id="SignalP"/>
    </source>
</evidence>
<proteinExistence type="predicted"/>
<evidence type="ECO:0008006" key="4">
    <source>
        <dbReference type="Google" id="ProtNLM"/>
    </source>
</evidence>
<gene>
    <name evidence="2" type="ORF">LZ495_21990</name>
</gene>
<sequence length="525" mass="54565">MKTRYLGHIAVVASAALAYGMAGTGMAAADELPLPAPTEPATSPALPCTAESPLPWLGLTDQIRLGVKAREAEGGSIGVRFRITPFGADAPVLADRLQETTSAQASVWVPTSLLADGKRYQWSARVEQDGAVSDWSAPCGFRTDFVRPATAPMVSSVQFPAQGDENGTVRTSGEFAFGTSDADVASYVYWFGGGPQGTVKARGEERTAKITYTPTDTGPNTLSVYAVDRAGNRSDTTQYLFFVAPPAERDKAGDYNGDGLVDLVTVEADGQVSLRAGRAGGGFAAPKPMGAVVAAPDPAYRTLTARGLGVSETYAQDLVVIRDSGVTFGGNGLGGVRPNPTNVYTPWDFPGEWSDVDALITIGDPAEPEGEEPRHHPQMVAVVDDKLWLFGELGGGFFWGDQFVIGESGWANRTVAAAGDVTGDGVPDLWVRDNTTGSLHLAPGEAGNPAAYGDPAKWVQAAASGWLPAARPLLVSAGDGNGDGRPDLWATNANGALLMYTASADGTLSAPTRVGGGWTGVLSVS</sequence>
<dbReference type="EMBL" id="JAKFHA010000013">
    <property type="protein sequence ID" value="MCF2529873.1"/>
    <property type="molecule type" value="Genomic_DNA"/>
</dbReference>
<name>A0AA41U0J4_9ACTN</name>
<keyword evidence="3" id="KW-1185">Reference proteome</keyword>
<dbReference type="InterPro" id="IPR028994">
    <property type="entry name" value="Integrin_alpha_N"/>
</dbReference>
<keyword evidence="1" id="KW-0732">Signal</keyword>
<dbReference type="AlphaFoldDB" id="A0AA41U0J4"/>
<comment type="caution">
    <text evidence="2">The sequence shown here is derived from an EMBL/GenBank/DDBJ whole genome shotgun (WGS) entry which is preliminary data.</text>
</comment>
<dbReference type="Gene3D" id="2.130.10.130">
    <property type="entry name" value="Integrin alpha, N-terminal"/>
    <property type="match status" value="1"/>
</dbReference>
<accession>A0AA41U0J4</accession>